<dbReference type="RefSeq" id="WP_006063441.1">
    <property type="nucleotide sequence ID" value="NZ_KB290831.1"/>
</dbReference>
<organism evidence="2 3">
    <name type="scientific">Corynebacterium durum F0235</name>
    <dbReference type="NCBI Taxonomy" id="1035195"/>
    <lineage>
        <taxon>Bacteria</taxon>
        <taxon>Bacillati</taxon>
        <taxon>Actinomycetota</taxon>
        <taxon>Actinomycetes</taxon>
        <taxon>Mycobacteriales</taxon>
        <taxon>Corynebacteriaceae</taxon>
        <taxon>Corynebacterium</taxon>
    </lineage>
</organism>
<dbReference type="HOGENOM" id="CLU_004188_0_0_11"/>
<evidence type="ECO:0000313" key="2">
    <source>
        <dbReference type="EMBL" id="EKX90708.1"/>
    </source>
</evidence>
<proteinExistence type="predicted"/>
<feature type="region of interest" description="Disordered" evidence="1">
    <location>
        <begin position="975"/>
        <end position="1001"/>
    </location>
</feature>
<comment type="caution">
    <text evidence="2">The sequence shown here is derived from an EMBL/GenBank/DDBJ whole genome shotgun (WGS) entry which is preliminary data.</text>
</comment>
<protein>
    <submittedName>
        <fullName evidence="2">Uncharacterized protein</fullName>
    </submittedName>
</protein>
<evidence type="ECO:0000313" key="3">
    <source>
        <dbReference type="Proteomes" id="UP000010445"/>
    </source>
</evidence>
<dbReference type="STRING" id="1035195.HMPREF9997_01204"/>
<dbReference type="PATRIC" id="fig|1035195.3.peg.1085"/>
<reference evidence="2 3" key="1">
    <citation type="submission" date="2012-05" db="EMBL/GenBank/DDBJ databases">
        <authorList>
            <person name="Weinstock G."/>
            <person name="Sodergren E."/>
            <person name="Lobos E.A."/>
            <person name="Fulton L."/>
            <person name="Fulton R."/>
            <person name="Courtney L."/>
            <person name="Fronick C."/>
            <person name="O'Laughlin M."/>
            <person name="Godfrey J."/>
            <person name="Wilson R.M."/>
            <person name="Miner T."/>
            <person name="Farmer C."/>
            <person name="Delehaunty K."/>
            <person name="Cordes M."/>
            <person name="Minx P."/>
            <person name="Tomlinson C."/>
            <person name="Chen J."/>
            <person name="Wollam A."/>
            <person name="Pepin K.H."/>
            <person name="Bhonagiri V."/>
            <person name="Zhang X."/>
            <person name="Suruliraj S."/>
            <person name="Warren W."/>
            <person name="Mitreva M."/>
            <person name="Mardis E.R."/>
            <person name="Wilson R.K."/>
        </authorList>
    </citation>
    <scope>NUCLEOTIDE SEQUENCE [LARGE SCALE GENOMIC DNA]</scope>
    <source>
        <strain evidence="2 3">F0235</strain>
    </source>
</reference>
<feature type="compositionally biased region" description="Polar residues" evidence="1">
    <location>
        <begin position="986"/>
        <end position="996"/>
    </location>
</feature>
<name>L1MHE6_9CORY</name>
<evidence type="ECO:0000256" key="1">
    <source>
        <dbReference type="SAM" id="MobiDB-lite"/>
    </source>
</evidence>
<dbReference type="Proteomes" id="UP000010445">
    <property type="component" value="Unassembled WGS sequence"/>
</dbReference>
<gene>
    <name evidence="2" type="ORF">HMPREF9997_01204</name>
</gene>
<keyword evidence="3" id="KW-1185">Reference proteome</keyword>
<dbReference type="eggNOG" id="ENOG502ZAJJ">
    <property type="taxonomic scope" value="Bacteria"/>
</dbReference>
<dbReference type="OrthoDB" id="218750at2"/>
<accession>L1MHE6</accession>
<dbReference type="EMBL" id="AMEM01000017">
    <property type="protein sequence ID" value="EKX90708.1"/>
    <property type="molecule type" value="Genomic_DNA"/>
</dbReference>
<sequence>MKTSDVVRQGGIVPVSAAGVNDMTMVATMAKSAQLLGNRTVVKLIAEQLTQAEKLIQEFLGLEPGAAEPVGAALTRAVGFPAWPILQDPPNARHALNLVADVEWAKRMAQGSPGKVADRFTELATGLANAAPHFLPTLYEELARIFDSVGNAKYASRFFGKAREAERTYGLPVDPQRHQAVFMEFSQRGTIAAKELSEEATACIKRADDPAHAYRYFLDLNIVRIKAGGAPYAMMVRDLVKLGKAAGMSASDVCVELINEVDGASGLRRAPAKFFSTVSKHIAPAVKENPAILNTLFSQKSDELSLNEWATAARTSGLFDYLENNPERLVRWVEDTLNNLRGINDDSEVFSEFILAHSNALKGTTMTVQIEKISLEIFDCLVQAGASWNLRNASREEKLPHLWKLRQQINRSGHNGIKQLPSLTAAFSNDELCEQLLQGWDLKDFLQNIAHPFAKHGYENIVHYMIRKNIGSFTGQSGTSNKLFPAVEKLTQSINSIQSLKLPCDLLEMIKAAVDFAPEDILAENLRAGLLTELAWPELERHVSGWLSAVAPKGMHSTKVQLKESFPGVVVIWGRKVAAIEGDKTLREGKILKPRTITSAGYLGADHSIFVTAQHHYSNFAQWVDGDVVQCETQNDYWWWGNPAGDSTSSVPLNDGRLCPSGMVHVGDQRLTANNEGRVFTTSNGQAWLLKDDENQYHYSYYMRRAHDNNDHKGFVVDSATGNVIGPGLPQPLIDVVAGVSASATPDFDRSTLLALPAGIDPRDAVIPVHDGNFVCAAGTDTKREMHYFIATGDGNHYGSDVPINGVIQANGITWLHSPEGELHSPDFRDGSGELAATRNDRGEIHWLHRLPWTAWVNLRVRDAEASARLRAVTPGQAKMLLDTLVGVRQVKPVASADRKVSDVKHVGTYDPISEDCRPDSAAMKMAASILGIEDPAQHYDLCASMVQLALQVAKHNFRVERLNKKLTLRIARRKREEESAAASETTQPLGGTSSTHVEHTEKVDNRLKFTTLAAKEARQLADIVHKKPGTRSTQWRWLPVVGIGKSFAIWAQGPLAHPLVKLHLAEMFSVLLDAGICSPAWNQASVKWETLARHYGKSHIGLSFKLSDADDAPRAIMLNRSHSEKKLLIEGEIPDAIHDVAVTGTVVRGKEFGLSTTLSQAEMQKYISLLSSEDSEIDIEAWKESVASYITAVASRCVLTERAVLVLLAGGYHPGLGKAPILFTDYTQNSIAYEQDKERSAAVRKKLKISLKNLDTAVEQLDAVDGELLELLLVAVSDKNMDAVIAIAEQLPSTKIMFDDAQFDHLLGWGNSYYENKVAAIWKAANPLQQRLQLKGGYGYGRIAGTLLHWATYADADDPLREFYADQLERLKTVDSEMLTHENLTTLPLQGTIVDTDYEGYYWQSNNDNGDAVRALKEGLFNPVIAGLRRKLTINGTMCNPQTSVPKVVNAVVDKLGISEASAAYFLQILCLVDCSDAKVKSWNGWKKKDLDAARAELVERGLVIEAKRARTGRSVFLPGTWWEASAPNPAMEAWKAEYYAVRFDGKAFSVVPWCPPILPIDELFAAAWERYASGDVPKMEELTTKKYRKRGR</sequence>